<dbReference type="EnsemblPlants" id="PGSC0003DMT400087019">
    <property type="protein sequence ID" value="PGSC0003DMT400087019"/>
    <property type="gene ID" value="PGSC0003DMG400036590"/>
</dbReference>
<evidence type="ECO:0000313" key="1">
    <source>
        <dbReference type="EnsemblPlants" id="PGSC0003DMT400087019"/>
    </source>
</evidence>
<keyword evidence="2" id="KW-1185">Reference proteome</keyword>
<dbReference type="HOGENOM" id="CLU_129007_0_1_1"/>
<accession>M1DD04</accession>
<proteinExistence type="predicted"/>
<dbReference type="AlphaFoldDB" id="M1DD04"/>
<dbReference type="PaxDb" id="4113-PGSC0003DMT400087019"/>
<sequence length="135" mass="15187">MKFYAGEEREIVGPAVMADYVASLVEIADQLGDPLFGRFHRRLALSFSIVMFRIIGRHSTTSRNCSATRRMLLFIANLIISFGAQYTGTKGEDKTFWRLAQRGSAILRSSFLHSFSYICSFLLSSVHVFPPTPNT</sequence>
<protein>
    <submittedName>
        <fullName evidence="1">Uncharacterized protein</fullName>
    </submittedName>
</protein>
<evidence type="ECO:0000313" key="2">
    <source>
        <dbReference type="Proteomes" id="UP000011115"/>
    </source>
</evidence>
<organism evidence="1 2">
    <name type="scientific">Solanum tuberosum</name>
    <name type="common">Potato</name>
    <dbReference type="NCBI Taxonomy" id="4113"/>
    <lineage>
        <taxon>Eukaryota</taxon>
        <taxon>Viridiplantae</taxon>
        <taxon>Streptophyta</taxon>
        <taxon>Embryophyta</taxon>
        <taxon>Tracheophyta</taxon>
        <taxon>Spermatophyta</taxon>
        <taxon>Magnoliopsida</taxon>
        <taxon>eudicotyledons</taxon>
        <taxon>Gunneridae</taxon>
        <taxon>Pentapetalae</taxon>
        <taxon>asterids</taxon>
        <taxon>lamiids</taxon>
        <taxon>Solanales</taxon>
        <taxon>Solanaceae</taxon>
        <taxon>Solanoideae</taxon>
        <taxon>Solaneae</taxon>
        <taxon>Solanum</taxon>
    </lineage>
</organism>
<dbReference type="Proteomes" id="UP000011115">
    <property type="component" value="Unassembled WGS sequence"/>
</dbReference>
<name>M1DD04_SOLTU</name>
<dbReference type="Gramene" id="PGSC0003DMT400087019">
    <property type="protein sequence ID" value="PGSC0003DMT400087019"/>
    <property type="gene ID" value="PGSC0003DMG400036590"/>
</dbReference>
<reference evidence="1" key="2">
    <citation type="submission" date="2015-06" db="UniProtKB">
        <authorList>
            <consortium name="EnsemblPlants"/>
        </authorList>
    </citation>
    <scope>IDENTIFICATION</scope>
    <source>
        <strain evidence="1">DM1-3 516 R44</strain>
    </source>
</reference>
<dbReference type="InParanoid" id="M1DD04"/>
<reference evidence="2" key="1">
    <citation type="journal article" date="2011" name="Nature">
        <title>Genome sequence and analysis of the tuber crop potato.</title>
        <authorList>
            <consortium name="The Potato Genome Sequencing Consortium"/>
        </authorList>
    </citation>
    <scope>NUCLEOTIDE SEQUENCE [LARGE SCALE GENOMIC DNA]</scope>
    <source>
        <strain evidence="2">cv. DM1-3 516 R44</strain>
    </source>
</reference>